<sequence>MKKSFLLLNVVLVSLLFFNCETEEVVVNETNVVQNKNRIDKKKIAFDLIDLLANTEFSTNIVESLAKDRTPGIKLSKILKENAALLSDQESYQSLKKVVDKADNQLKSNEIPDNIEIPELWLQKPNNKSVNYADLLISFAPEGDEKSWTKIEAYTLDGEVVFLDVKDIPNVPVLVIETKGYETLKAEVDYMNTQLQTAGLQNNRFKSAKMDLSPTSKANSGLETTKLDKIRLQNDEEPWISGAAEVYAITSGIKNTSNEAEVKIIPMYYLDYEGTTYYPNQIMLFWDDYKYQAANIQLFEKDDNYNFKQLVTIIVDGIFQIVGTVSGQPWVNVLGQVAGAILQAMPDEWYTNNDDYVDSLYTIQKNKTYTNHVGARGNATVTLSPLFIPNN</sequence>
<dbReference type="AlphaFoldDB" id="A0A023BUR9"/>
<feature type="chain" id="PRO_5001511952" evidence="1">
    <location>
        <begin position="23"/>
        <end position="391"/>
    </location>
</feature>
<dbReference type="Pfam" id="PF11301">
    <property type="entry name" value="DUF3103"/>
    <property type="match status" value="1"/>
</dbReference>
<feature type="signal peptide" evidence="1">
    <location>
        <begin position="1"/>
        <end position="22"/>
    </location>
</feature>
<dbReference type="eggNOG" id="ENOG502Z8J0">
    <property type="taxonomic scope" value="Bacteria"/>
</dbReference>
<dbReference type="OrthoDB" id="6190837at2"/>
<evidence type="ECO:0000313" key="2">
    <source>
        <dbReference type="EMBL" id="EZH73694.1"/>
    </source>
</evidence>
<proteinExistence type="predicted"/>
<gene>
    <name evidence="2" type="ORF">ATO12_17310</name>
</gene>
<keyword evidence="2" id="KW-0449">Lipoprotein</keyword>
<dbReference type="STRING" id="1317122.ATO12_17310"/>
<dbReference type="EMBL" id="AQRA01000005">
    <property type="protein sequence ID" value="EZH73694.1"/>
    <property type="molecule type" value="Genomic_DNA"/>
</dbReference>
<evidence type="ECO:0000313" key="3">
    <source>
        <dbReference type="Proteomes" id="UP000023541"/>
    </source>
</evidence>
<reference evidence="2 3" key="1">
    <citation type="submission" date="2014-04" db="EMBL/GenBank/DDBJ databases">
        <title>Aquimarina sp. 22II-S11-z7 Genome Sequencing.</title>
        <authorList>
            <person name="Lai Q."/>
        </authorList>
    </citation>
    <scope>NUCLEOTIDE SEQUENCE [LARGE SCALE GENOMIC DNA]</scope>
    <source>
        <strain evidence="2 3">22II-S11-z7</strain>
    </source>
</reference>
<accession>A0A023BUR9</accession>
<comment type="caution">
    <text evidence="2">The sequence shown here is derived from an EMBL/GenBank/DDBJ whole genome shotgun (WGS) entry which is preliminary data.</text>
</comment>
<keyword evidence="3" id="KW-1185">Reference proteome</keyword>
<dbReference type="InterPro" id="IPR021452">
    <property type="entry name" value="DUF3103"/>
</dbReference>
<name>A0A023BUR9_9FLAO</name>
<protein>
    <submittedName>
        <fullName evidence="2">Lipoprotein</fullName>
    </submittedName>
</protein>
<evidence type="ECO:0000256" key="1">
    <source>
        <dbReference type="SAM" id="SignalP"/>
    </source>
</evidence>
<dbReference type="RefSeq" id="WP_117590043.1">
    <property type="nucleotide sequence ID" value="NZ_AQRA01000005.1"/>
</dbReference>
<keyword evidence="1" id="KW-0732">Signal</keyword>
<organism evidence="2 3">
    <name type="scientific">Aquimarina atlantica</name>
    <dbReference type="NCBI Taxonomy" id="1317122"/>
    <lineage>
        <taxon>Bacteria</taxon>
        <taxon>Pseudomonadati</taxon>
        <taxon>Bacteroidota</taxon>
        <taxon>Flavobacteriia</taxon>
        <taxon>Flavobacteriales</taxon>
        <taxon>Flavobacteriaceae</taxon>
        <taxon>Aquimarina</taxon>
    </lineage>
</organism>
<dbReference type="Proteomes" id="UP000023541">
    <property type="component" value="Unassembled WGS sequence"/>
</dbReference>